<dbReference type="GO" id="GO:0052693">
    <property type="term" value="F:epoxyqueuosine reductase activity"/>
    <property type="evidence" value="ECO:0007669"/>
    <property type="project" value="TreeGrafter"/>
</dbReference>
<evidence type="ECO:0000256" key="8">
    <source>
        <dbReference type="ARBA" id="ARBA00023014"/>
    </source>
</evidence>
<evidence type="ECO:0000313" key="11">
    <source>
        <dbReference type="Proteomes" id="UP000190625"/>
    </source>
</evidence>
<dbReference type="InterPro" id="IPR021133">
    <property type="entry name" value="HEAT_type_2"/>
</dbReference>
<dbReference type="STRING" id="142842.SAMN02745118_00335"/>
<keyword evidence="3" id="KW-0819">tRNA processing</keyword>
<dbReference type="InterPro" id="IPR017896">
    <property type="entry name" value="4Fe4S_Fe-S-bd"/>
</dbReference>
<evidence type="ECO:0000256" key="7">
    <source>
        <dbReference type="ARBA" id="ARBA00023004"/>
    </source>
</evidence>
<feature type="domain" description="4Fe-4S ferredoxin-type" evidence="9">
    <location>
        <begin position="172"/>
        <end position="204"/>
    </location>
</feature>
<keyword evidence="6" id="KW-0560">Oxidoreductase</keyword>
<dbReference type="EMBL" id="FUWM01000004">
    <property type="protein sequence ID" value="SJZ32533.1"/>
    <property type="molecule type" value="Genomic_DNA"/>
</dbReference>
<keyword evidence="5" id="KW-0671">Queuosine biosynthesis</keyword>
<dbReference type="Gene3D" id="1.25.10.10">
    <property type="entry name" value="Leucine-rich Repeat Variant"/>
    <property type="match status" value="1"/>
</dbReference>
<evidence type="ECO:0000256" key="5">
    <source>
        <dbReference type="ARBA" id="ARBA00022785"/>
    </source>
</evidence>
<accession>A0A1T4JQY0</accession>
<keyword evidence="4" id="KW-0479">Metal-binding</keyword>
<dbReference type="SUPFAM" id="SSF46548">
    <property type="entry name" value="alpha-helical ferredoxin"/>
    <property type="match status" value="1"/>
</dbReference>
<keyword evidence="8" id="KW-0411">Iron-sulfur</keyword>
<evidence type="ECO:0000256" key="2">
    <source>
        <dbReference type="ARBA" id="ARBA00022490"/>
    </source>
</evidence>
<gene>
    <name evidence="10" type="ORF">SAMN02745118_00335</name>
</gene>
<evidence type="ECO:0000256" key="1">
    <source>
        <dbReference type="ARBA" id="ARBA00022485"/>
    </source>
</evidence>
<sequence>MTLTEEIKRHAKEIGIDDIRITDTEPFLEIREFLKKAKEQGYLSKFVHDDLELITDPKQVISKAKTVIVCAISYKVELEDDEQSNSGLRGKLSRFAWGQDYHRVLGDKLDQLIDFLHTKSDQVQAKKFVDTGPTVDRALARRSGIGWQGKNCSIINPEYGSWIFIGGVITNLELEIDSELEKECGECRECIESCPTGALKDDYTLDSNRCLGYITLSKGYLDEKDRKKIGTRLWGCDTCQEVCCHNQEVKSGNHPEFLPQTIEAYPHLPSLLKLTNKEYKEKFMPTPMNWRGKRSIQRNAAVILGNLKDDKAVPHLIEGLNDPKPIVRAHSAWALGEIGEVIAVEALKKALDKEKDQEVIGELEKAINRLTR</sequence>
<dbReference type="Gene3D" id="3.30.70.20">
    <property type="match status" value="1"/>
</dbReference>
<dbReference type="SUPFAM" id="SSF48371">
    <property type="entry name" value="ARM repeat"/>
    <property type="match status" value="1"/>
</dbReference>
<dbReference type="GO" id="GO:0046872">
    <property type="term" value="F:metal ion binding"/>
    <property type="evidence" value="ECO:0007669"/>
    <property type="project" value="UniProtKB-KW"/>
</dbReference>
<dbReference type="PROSITE" id="PS51379">
    <property type="entry name" value="4FE4S_FER_2"/>
    <property type="match status" value="1"/>
</dbReference>
<dbReference type="GO" id="GO:0051539">
    <property type="term" value="F:4 iron, 4 sulfur cluster binding"/>
    <property type="evidence" value="ECO:0007669"/>
    <property type="project" value="UniProtKB-KW"/>
</dbReference>
<dbReference type="Pfam" id="PF13484">
    <property type="entry name" value="Fer4_16"/>
    <property type="match status" value="1"/>
</dbReference>
<dbReference type="InterPro" id="IPR016024">
    <property type="entry name" value="ARM-type_fold"/>
</dbReference>
<dbReference type="RefSeq" id="WP_078808861.1">
    <property type="nucleotide sequence ID" value="NZ_FUWM01000004.1"/>
</dbReference>
<dbReference type="InterPro" id="IPR004155">
    <property type="entry name" value="PBS_lyase_HEAT"/>
</dbReference>
<dbReference type="Proteomes" id="UP000190625">
    <property type="component" value="Unassembled WGS sequence"/>
</dbReference>
<dbReference type="GO" id="GO:0008616">
    <property type="term" value="P:tRNA queuosine(34) biosynthetic process"/>
    <property type="evidence" value="ECO:0007669"/>
    <property type="project" value="UniProtKB-KW"/>
</dbReference>
<evidence type="ECO:0000256" key="4">
    <source>
        <dbReference type="ARBA" id="ARBA00022723"/>
    </source>
</evidence>
<proteinExistence type="predicted"/>
<dbReference type="InterPro" id="IPR017900">
    <property type="entry name" value="4Fe4S_Fe_S_CS"/>
</dbReference>
<protein>
    <submittedName>
        <fullName evidence="10">Epoxyqueuosine reductase</fullName>
    </submittedName>
</protein>
<evidence type="ECO:0000256" key="3">
    <source>
        <dbReference type="ARBA" id="ARBA00022694"/>
    </source>
</evidence>
<dbReference type="Pfam" id="PF13646">
    <property type="entry name" value="HEAT_2"/>
    <property type="match status" value="1"/>
</dbReference>
<name>A0A1T4JQY0_9FIRM</name>
<dbReference type="PANTHER" id="PTHR30002">
    <property type="entry name" value="EPOXYQUEUOSINE REDUCTASE"/>
    <property type="match status" value="1"/>
</dbReference>
<evidence type="ECO:0000256" key="6">
    <source>
        <dbReference type="ARBA" id="ARBA00023002"/>
    </source>
</evidence>
<dbReference type="SMART" id="SM00567">
    <property type="entry name" value="EZ_HEAT"/>
    <property type="match status" value="2"/>
</dbReference>
<dbReference type="AlphaFoldDB" id="A0A1T4JQY0"/>
<keyword evidence="7" id="KW-0408">Iron</keyword>
<keyword evidence="2" id="KW-0963">Cytoplasm</keyword>
<dbReference type="PANTHER" id="PTHR30002:SF4">
    <property type="entry name" value="EPOXYQUEUOSINE REDUCTASE"/>
    <property type="match status" value="1"/>
</dbReference>
<organism evidence="10 11">
    <name type="scientific">Selenihalanaerobacter shriftii</name>
    <dbReference type="NCBI Taxonomy" id="142842"/>
    <lineage>
        <taxon>Bacteria</taxon>
        <taxon>Bacillati</taxon>
        <taxon>Bacillota</taxon>
        <taxon>Clostridia</taxon>
        <taxon>Halanaerobiales</taxon>
        <taxon>Halobacteroidaceae</taxon>
        <taxon>Selenihalanaerobacter</taxon>
    </lineage>
</organism>
<dbReference type="NCBIfam" id="TIGR00276">
    <property type="entry name" value="tRNA epoxyqueuosine(34) reductase QueG"/>
    <property type="match status" value="1"/>
</dbReference>
<dbReference type="PROSITE" id="PS00198">
    <property type="entry name" value="4FE4S_FER_1"/>
    <property type="match status" value="1"/>
</dbReference>
<dbReference type="PROSITE" id="PS50077">
    <property type="entry name" value="HEAT_REPEAT"/>
    <property type="match status" value="1"/>
</dbReference>
<dbReference type="Pfam" id="PF08331">
    <property type="entry name" value="QueG_DUF1730"/>
    <property type="match status" value="1"/>
</dbReference>
<dbReference type="InterPro" id="IPR004453">
    <property type="entry name" value="QueG"/>
</dbReference>
<dbReference type="InterPro" id="IPR011989">
    <property type="entry name" value="ARM-like"/>
</dbReference>
<dbReference type="OrthoDB" id="9784571at2"/>
<reference evidence="11" key="1">
    <citation type="submission" date="2017-02" db="EMBL/GenBank/DDBJ databases">
        <authorList>
            <person name="Varghese N."/>
            <person name="Submissions S."/>
        </authorList>
    </citation>
    <scope>NUCLEOTIDE SEQUENCE [LARGE SCALE GENOMIC DNA]</scope>
    <source>
        <strain evidence="11">ATCC BAA-73</strain>
    </source>
</reference>
<keyword evidence="11" id="KW-1185">Reference proteome</keyword>
<evidence type="ECO:0000259" key="9">
    <source>
        <dbReference type="PROSITE" id="PS51379"/>
    </source>
</evidence>
<evidence type="ECO:0000313" key="10">
    <source>
        <dbReference type="EMBL" id="SJZ32533.1"/>
    </source>
</evidence>
<keyword evidence="1" id="KW-0004">4Fe-4S</keyword>
<dbReference type="InterPro" id="IPR013542">
    <property type="entry name" value="QueG_DUF1730"/>
</dbReference>